<sequence length="263" mass="30098">MHYLSMALSITRQRTMLLLMLYSQVGSRYRDHLIVEMKYTEAASLCPKLLQGSASAWERLAKLEIKVLAVFVNHLQVALVALTTNPYFHKDLLSTVKSWPPVIYSVLPIISAIEPQLNTSSMTDALGEALAELYVIDGQYEKAFALYADLMKLDIFDFLEKHNLHDALHEKVVQLMMIDCKHAIPLLTKHRDLIIVIQVVSQLLATGNKCDSRYFLHLYLHSLFEANSHAGRDFHDMQVCRKRIKFILENAFTLELVLSLLLE</sequence>
<evidence type="ECO:0000313" key="2">
    <source>
        <dbReference type="Proteomes" id="UP001060215"/>
    </source>
</evidence>
<dbReference type="EMBL" id="CM045758">
    <property type="protein sequence ID" value="KAI8031793.1"/>
    <property type="molecule type" value="Genomic_DNA"/>
</dbReference>
<evidence type="ECO:0000313" key="1">
    <source>
        <dbReference type="EMBL" id="KAI8031793.1"/>
    </source>
</evidence>
<organism evidence="1 2">
    <name type="scientific">Camellia lanceoleosa</name>
    <dbReference type="NCBI Taxonomy" id="1840588"/>
    <lineage>
        <taxon>Eukaryota</taxon>
        <taxon>Viridiplantae</taxon>
        <taxon>Streptophyta</taxon>
        <taxon>Embryophyta</taxon>
        <taxon>Tracheophyta</taxon>
        <taxon>Spermatophyta</taxon>
        <taxon>Magnoliopsida</taxon>
        <taxon>eudicotyledons</taxon>
        <taxon>Gunneridae</taxon>
        <taxon>Pentapetalae</taxon>
        <taxon>asterids</taxon>
        <taxon>Ericales</taxon>
        <taxon>Theaceae</taxon>
        <taxon>Camellia</taxon>
    </lineage>
</organism>
<keyword evidence="2" id="KW-1185">Reference proteome</keyword>
<comment type="caution">
    <text evidence="1">The sequence shown here is derived from an EMBL/GenBank/DDBJ whole genome shotgun (WGS) entry which is preliminary data.</text>
</comment>
<protein>
    <submittedName>
        <fullName evidence="1">Uncharacterized protein</fullName>
    </submittedName>
</protein>
<proteinExistence type="predicted"/>
<reference evidence="1 2" key="1">
    <citation type="journal article" date="2022" name="Plant J.">
        <title>Chromosome-level genome of Camellia lanceoleosa provides a valuable resource for understanding genome evolution and self-incompatibility.</title>
        <authorList>
            <person name="Gong W."/>
            <person name="Xiao S."/>
            <person name="Wang L."/>
            <person name="Liao Z."/>
            <person name="Chang Y."/>
            <person name="Mo W."/>
            <person name="Hu G."/>
            <person name="Li W."/>
            <person name="Zhao G."/>
            <person name="Zhu H."/>
            <person name="Hu X."/>
            <person name="Ji K."/>
            <person name="Xiang X."/>
            <person name="Song Q."/>
            <person name="Yuan D."/>
            <person name="Jin S."/>
            <person name="Zhang L."/>
        </authorList>
    </citation>
    <scope>NUCLEOTIDE SEQUENCE [LARGE SCALE GENOMIC DNA]</scope>
    <source>
        <strain evidence="1">SQ_2022a</strain>
    </source>
</reference>
<gene>
    <name evidence="1" type="ORF">LOK49_LG01G02625</name>
</gene>
<dbReference type="Proteomes" id="UP001060215">
    <property type="component" value="Chromosome 1"/>
</dbReference>
<name>A0ACC0J302_9ERIC</name>
<accession>A0ACC0J302</accession>